<dbReference type="InterPro" id="IPR015943">
    <property type="entry name" value="WD40/YVTN_repeat-like_dom_sf"/>
</dbReference>
<dbReference type="SUPFAM" id="SSF50978">
    <property type="entry name" value="WD40 repeat-like"/>
    <property type="match status" value="1"/>
</dbReference>
<evidence type="ECO:0000313" key="5">
    <source>
        <dbReference type="Proteomes" id="UP000053647"/>
    </source>
</evidence>
<keyword evidence="1 3" id="KW-0853">WD repeat</keyword>
<dbReference type="Gene3D" id="2.130.10.10">
    <property type="entry name" value="YVTN repeat-like/Quinoprotein amine dehydrogenase"/>
    <property type="match status" value="2"/>
</dbReference>
<dbReference type="HOGENOM" id="CLU_049342_0_0_1"/>
<dbReference type="PROSITE" id="PS50294">
    <property type="entry name" value="WD_REPEATS_REGION"/>
    <property type="match status" value="1"/>
</dbReference>
<dbReference type="Pfam" id="PF00400">
    <property type="entry name" value="WD40"/>
    <property type="match status" value="1"/>
</dbReference>
<evidence type="ECO:0000256" key="1">
    <source>
        <dbReference type="ARBA" id="ARBA00022574"/>
    </source>
</evidence>
<dbReference type="PANTHER" id="PTHR22847:SF637">
    <property type="entry name" value="WD REPEAT DOMAIN 5B"/>
    <property type="match status" value="1"/>
</dbReference>
<feature type="repeat" description="WD" evidence="3">
    <location>
        <begin position="13"/>
        <end position="46"/>
    </location>
</feature>
<dbReference type="PROSITE" id="PS00678">
    <property type="entry name" value="WD_REPEATS_1"/>
    <property type="match status" value="1"/>
</dbReference>
<dbReference type="GO" id="GO:1990234">
    <property type="term" value="C:transferase complex"/>
    <property type="evidence" value="ECO:0007669"/>
    <property type="project" value="UniProtKB-ARBA"/>
</dbReference>
<reference evidence="5" key="2">
    <citation type="submission" date="2015-01" db="EMBL/GenBank/DDBJ databases">
        <title>Evolutionary Origins and Diversification of the Mycorrhizal Mutualists.</title>
        <authorList>
            <consortium name="DOE Joint Genome Institute"/>
            <consortium name="Mycorrhizal Genomics Consortium"/>
            <person name="Kohler A."/>
            <person name="Kuo A."/>
            <person name="Nagy L.G."/>
            <person name="Floudas D."/>
            <person name="Copeland A."/>
            <person name="Barry K.W."/>
            <person name="Cichocki N."/>
            <person name="Veneault-Fourrey C."/>
            <person name="LaButti K."/>
            <person name="Lindquist E.A."/>
            <person name="Lipzen A."/>
            <person name="Lundell T."/>
            <person name="Morin E."/>
            <person name="Murat C."/>
            <person name="Riley R."/>
            <person name="Ohm R."/>
            <person name="Sun H."/>
            <person name="Tunlid A."/>
            <person name="Henrissat B."/>
            <person name="Grigoriev I.V."/>
            <person name="Hibbett D.S."/>
            <person name="Martin F."/>
        </authorList>
    </citation>
    <scope>NUCLEOTIDE SEQUENCE [LARGE SCALE GENOMIC DNA]</scope>
    <source>
        <strain evidence="5">ATCC 200175</strain>
    </source>
</reference>
<dbReference type="EMBL" id="KN819420">
    <property type="protein sequence ID" value="KIJ10017.1"/>
    <property type="molecule type" value="Genomic_DNA"/>
</dbReference>
<accession>A0A0C9TQG5</accession>
<evidence type="ECO:0000256" key="3">
    <source>
        <dbReference type="PROSITE-ProRule" id="PRU00221"/>
    </source>
</evidence>
<dbReference type="PANTHER" id="PTHR22847">
    <property type="entry name" value="WD40 REPEAT PROTEIN"/>
    <property type="match status" value="1"/>
</dbReference>
<dbReference type="InterPro" id="IPR001680">
    <property type="entry name" value="WD40_rpt"/>
</dbReference>
<proteinExistence type="predicted"/>
<keyword evidence="2" id="KW-0677">Repeat</keyword>
<evidence type="ECO:0000313" key="4">
    <source>
        <dbReference type="EMBL" id="KIJ10017.1"/>
    </source>
</evidence>
<dbReference type="OrthoDB" id="301502at2759"/>
<dbReference type="SMART" id="SM00320">
    <property type="entry name" value="WD40"/>
    <property type="match status" value="3"/>
</dbReference>
<dbReference type="Proteomes" id="UP000053647">
    <property type="component" value="Unassembled WGS sequence"/>
</dbReference>
<dbReference type="AlphaFoldDB" id="A0A0C9TQG5"/>
<reference evidence="4 5" key="1">
    <citation type="submission" date="2014-06" db="EMBL/GenBank/DDBJ databases">
        <authorList>
            <consortium name="DOE Joint Genome Institute"/>
            <person name="Kuo A."/>
            <person name="Kohler A."/>
            <person name="Nagy L.G."/>
            <person name="Floudas D."/>
            <person name="Copeland A."/>
            <person name="Barry K.W."/>
            <person name="Cichocki N."/>
            <person name="Veneault-Fourrey C."/>
            <person name="LaButti K."/>
            <person name="Lindquist E.A."/>
            <person name="Lipzen A."/>
            <person name="Lundell T."/>
            <person name="Morin E."/>
            <person name="Murat C."/>
            <person name="Sun H."/>
            <person name="Tunlid A."/>
            <person name="Henrissat B."/>
            <person name="Grigoriev I.V."/>
            <person name="Hibbett D.S."/>
            <person name="Martin F."/>
            <person name="Nordberg H.P."/>
            <person name="Cantor M.N."/>
            <person name="Hua S.X."/>
        </authorList>
    </citation>
    <scope>NUCLEOTIDE SEQUENCE [LARGE SCALE GENOMIC DNA]</scope>
    <source>
        <strain evidence="4 5">ATCC 200175</strain>
    </source>
</reference>
<name>A0A0C9TQG5_PAXIN</name>
<evidence type="ECO:0000256" key="2">
    <source>
        <dbReference type="ARBA" id="ARBA00022737"/>
    </source>
</evidence>
<sequence>MAEYQAFTNVHTFTEPTKSVATLAFSPAGSLLASGGDDSTIYLWDLVKGVLKHRIFMSSFIVCLTWDSDTARTRLFVGCADGTLAVLDDLDTQEPSNSVLTGMKAPIFTIAVDQCTDHIVFAIGSAVHLAKPVAHKKYTTFKILPAPQELPNTPEHADRRICGWAIAVKEHGTQLIVAYLNHGIVCWNLTNMSWLWRIVPIHRHRLIPLVSLFSLAYSGHAALSPDEKTVLLSNLCNGADLYSFNGSHPHMCLKYGMASDVTKNVPLQVTFINKGEHAACGSSEGIVSIWNLCLGKCLQVLEHGGAFKFLCLYHSVLTSMQGHVVQTLAVSSTFSWMYPTDQHNFQTFNHPRFTYIATATSQTAESTRVLIWRANKKISESPYLVVMRGRCIELLGIYV</sequence>
<dbReference type="PROSITE" id="PS50082">
    <property type="entry name" value="WD_REPEATS_2"/>
    <property type="match status" value="1"/>
</dbReference>
<gene>
    <name evidence="4" type="ORF">PAXINDRAFT_86648</name>
</gene>
<dbReference type="InterPro" id="IPR036322">
    <property type="entry name" value="WD40_repeat_dom_sf"/>
</dbReference>
<keyword evidence="5" id="KW-1185">Reference proteome</keyword>
<protein>
    <submittedName>
        <fullName evidence="4">Uncharacterized protein</fullName>
    </submittedName>
</protein>
<dbReference type="InterPro" id="IPR019775">
    <property type="entry name" value="WD40_repeat_CS"/>
</dbReference>
<organism evidence="4 5">
    <name type="scientific">Paxillus involutus ATCC 200175</name>
    <dbReference type="NCBI Taxonomy" id="664439"/>
    <lineage>
        <taxon>Eukaryota</taxon>
        <taxon>Fungi</taxon>
        <taxon>Dikarya</taxon>
        <taxon>Basidiomycota</taxon>
        <taxon>Agaricomycotina</taxon>
        <taxon>Agaricomycetes</taxon>
        <taxon>Agaricomycetidae</taxon>
        <taxon>Boletales</taxon>
        <taxon>Paxilineae</taxon>
        <taxon>Paxillaceae</taxon>
        <taxon>Paxillus</taxon>
    </lineage>
</organism>